<keyword evidence="2" id="KW-0282">Flagellum</keyword>
<dbReference type="SUPFAM" id="SSF140566">
    <property type="entry name" value="FlgN-like"/>
    <property type="match status" value="1"/>
</dbReference>
<comment type="caution">
    <text evidence="2">The sequence shown here is derived from an EMBL/GenBank/DDBJ whole genome shotgun (WGS) entry which is preliminary data.</text>
</comment>
<evidence type="ECO:0000256" key="1">
    <source>
        <dbReference type="ARBA" id="ARBA00022795"/>
    </source>
</evidence>
<reference evidence="2" key="1">
    <citation type="submission" date="2021-05" db="EMBL/GenBank/DDBJ databases">
        <title>Novel Bacillus species.</title>
        <authorList>
            <person name="Liu G."/>
        </authorList>
    </citation>
    <scope>NUCLEOTIDE SEQUENCE</scope>
    <source>
        <strain evidence="2">FJAT-49825</strain>
    </source>
</reference>
<dbReference type="AlphaFoldDB" id="A0A942YUK9"/>
<name>A0A942YUK9_9BACI</name>
<sequence>MKSVEPLKTVLQEMITVYEKLLEVGNEKQAALIKGDPELLLTIFPKESALIKEISHLEDRRQQEVISLQRETLSELIAEHPFADLSTYQTQLKAKLTDLEKQHELNRQLVESSLDYINSMLSLFTQKQEQPLTYSAKNYMQANTSRSFFDAKV</sequence>
<keyword evidence="1" id="KW-1005">Bacterial flagellum biogenesis</keyword>
<evidence type="ECO:0000313" key="2">
    <source>
        <dbReference type="EMBL" id="MBS4213027.1"/>
    </source>
</evidence>
<accession>A0A942YUK9</accession>
<proteinExistence type="predicted"/>
<evidence type="ECO:0000313" key="3">
    <source>
        <dbReference type="Proteomes" id="UP000679749"/>
    </source>
</evidence>
<keyword evidence="2" id="KW-0966">Cell projection</keyword>
<dbReference type="GO" id="GO:0044780">
    <property type="term" value="P:bacterial-type flagellum assembly"/>
    <property type="evidence" value="ECO:0007669"/>
    <property type="project" value="InterPro"/>
</dbReference>
<dbReference type="Proteomes" id="UP000679749">
    <property type="component" value="Unassembled WGS sequence"/>
</dbReference>
<dbReference type="RefSeq" id="WP_213117542.1">
    <property type="nucleotide sequence ID" value="NZ_JAGYPF010000002.1"/>
</dbReference>
<gene>
    <name evidence="2" type="ORF">KHA99_11265</name>
</gene>
<organism evidence="2 3">
    <name type="scientific">Neobacillus rhizophilus</name>
    <dbReference type="NCBI Taxonomy" id="2833579"/>
    <lineage>
        <taxon>Bacteria</taxon>
        <taxon>Bacillati</taxon>
        <taxon>Bacillota</taxon>
        <taxon>Bacilli</taxon>
        <taxon>Bacillales</taxon>
        <taxon>Bacillaceae</taxon>
        <taxon>Neobacillus</taxon>
    </lineage>
</organism>
<keyword evidence="2" id="KW-0969">Cilium</keyword>
<keyword evidence="3" id="KW-1185">Reference proteome</keyword>
<dbReference type="EMBL" id="JAGYPF010000002">
    <property type="protein sequence ID" value="MBS4213027.1"/>
    <property type="molecule type" value="Genomic_DNA"/>
</dbReference>
<dbReference type="InterPro" id="IPR036679">
    <property type="entry name" value="FlgN-like_sf"/>
</dbReference>
<dbReference type="Gene3D" id="1.20.58.300">
    <property type="entry name" value="FlgN-like"/>
    <property type="match status" value="1"/>
</dbReference>
<dbReference type="Pfam" id="PF05130">
    <property type="entry name" value="FlgN"/>
    <property type="match status" value="1"/>
</dbReference>
<dbReference type="InterPro" id="IPR007809">
    <property type="entry name" value="FlgN-like"/>
</dbReference>
<protein>
    <submittedName>
        <fullName evidence="2">Flagellar protein FlgN</fullName>
    </submittedName>
</protein>